<evidence type="ECO:0000256" key="8">
    <source>
        <dbReference type="ARBA" id="ARBA00023012"/>
    </source>
</evidence>
<dbReference type="Gene3D" id="1.20.5.1930">
    <property type="match status" value="1"/>
</dbReference>
<feature type="domain" description="Signal transduction histidine kinase subgroup 3 dimerisation and phosphoacceptor" evidence="12">
    <location>
        <begin position="174"/>
        <end position="239"/>
    </location>
</feature>
<dbReference type="InterPro" id="IPR003594">
    <property type="entry name" value="HATPase_dom"/>
</dbReference>
<sequence length="384" mass="39994">MLGRSWVPHRIMLGVLLAAFCVAATASAPAHAPLRVLDVGGVLLLAVPALVSPWVDRYAALVLVVTGIAPTVFYALGYASIFAPAPATAAVFGAMLAGRSALASVTVAGVCLGSFAAGLGHGLSIAAATVGPAWIVGWMVAAASAGVSLRTKRRLLEQERLRAEVAAQHGAEQERLRIARELHDSLTHNISVINVQAAMATHLMGREPDRVPDALENIRDASSSALQELRSTVEVLRRVDAGAHDAADEPGPGLDRLPELLTAARSTGLVVTCDAAFDHTGIPPHVDRAAYRIVQEALSNAGRHSPGSEVVVTVARNRGLCITVVNGRARRPAEAAAGSGVGLVGMRERVASVGGRLETGPYEAGFRVQAELPVPTDSEQKAHR</sequence>
<keyword evidence="9" id="KW-0812">Transmembrane</keyword>
<organism evidence="13 14">
    <name type="scientific">Actinocatenispora comari</name>
    <dbReference type="NCBI Taxonomy" id="2807577"/>
    <lineage>
        <taxon>Bacteria</taxon>
        <taxon>Bacillati</taxon>
        <taxon>Actinomycetota</taxon>
        <taxon>Actinomycetes</taxon>
        <taxon>Micromonosporales</taxon>
        <taxon>Micromonosporaceae</taxon>
        <taxon>Actinocatenispora</taxon>
    </lineage>
</organism>
<evidence type="ECO:0000256" key="7">
    <source>
        <dbReference type="ARBA" id="ARBA00022840"/>
    </source>
</evidence>
<dbReference type="EC" id="2.7.13.3" evidence="2"/>
<keyword evidence="4" id="KW-0808">Transferase</keyword>
<accession>A0A8J4AAR7</accession>
<dbReference type="InterPro" id="IPR036890">
    <property type="entry name" value="HATPase_C_sf"/>
</dbReference>
<dbReference type="Gene3D" id="3.30.565.10">
    <property type="entry name" value="Histidine kinase-like ATPase, C-terminal domain"/>
    <property type="match status" value="1"/>
</dbReference>
<keyword evidence="14" id="KW-1185">Reference proteome</keyword>
<dbReference type="SUPFAM" id="SSF55874">
    <property type="entry name" value="ATPase domain of HSP90 chaperone/DNA topoisomerase II/histidine kinase"/>
    <property type="match status" value="1"/>
</dbReference>
<dbReference type="Proteomes" id="UP000614996">
    <property type="component" value="Unassembled WGS sequence"/>
</dbReference>
<dbReference type="InterPro" id="IPR050482">
    <property type="entry name" value="Sensor_HK_TwoCompSys"/>
</dbReference>
<dbReference type="Pfam" id="PF02518">
    <property type="entry name" value="HATPase_c"/>
    <property type="match status" value="1"/>
</dbReference>
<dbReference type="GO" id="GO:0016020">
    <property type="term" value="C:membrane"/>
    <property type="evidence" value="ECO:0007669"/>
    <property type="project" value="InterPro"/>
</dbReference>
<feature type="transmembrane region" description="Helical" evidence="9">
    <location>
        <begin position="125"/>
        <end position="149"/>
    </location>
</feature>
<evidence type="ECO:0000313" key="14">
    <source>
        <dbReference type="Proteomes" id="UP000614996"/>
    </source>
</evidence>
<dbReference type="GO" id="GO:0046983">
    <property type="term" value="F:protein dimerization activity"/>
    <property type="evidence" value="ECO:0007669"/>
    <property type="project" value="InterPro"/>
</dbReference>
<dbReference type="GO" id="GO:0005524">
    <property type="term" value="F:ATP binding"/>
    <property type="evidence" value="ECO:0007669"/>
    <property type="project" value="UniProtKB-KW"/>
</dbReference>
<keyword evidence="8" id="KW-0902">Two-component regulatory system</keyword>
<keyword evidence="10" id="KW-0732">Signal</keyword>
<feature type="domain" description="Histidine kinase/HSP90-like ATPase" evidence="11">
    <location>
        <begin position="288"/>
        <end position="375"/>
    </location>
</feature>
<keyword evidence="9" id="KW-1133">Transmembrane helix</keyword>
<name>A0A8J4AAR7_9ACTN</name>
<dbReference type="PANTHER" id="PTHR24421">
    <property type="entry name" value="NITRATE/NITRITE SENSOR PROTEIN NARX-RELATED"/>
    <property type="match status" value="1"/>
</dbReference>
<dbReference type="GO" id="GO:0000155">
    <property type="term" value="F:phosphorelay sensor kinase activity"/>
    <property type="evidence" value="ECO:0007669"/>
    <property type="project" value="InterPro"/>
</dbReference>
<comment type="catalytic activity">
    <reaction evidence="1">
        <text>ATP + protein L-histidine = ADP + protein N-phospho-L-histidine.</text>
        <dbReference type="EC" id="2.7.13.3"/>
    </reaction>
</comment>
<dbReference type="PANTHER" id="PTHR24421:SF10">
    <property type="entry name" value="NITRATE_NITRITE SENSOR PROTEIN NARQ"/>
    <property type="match status" value="1"/>
</dbReference>
<keyword evidence="6 13" id="KW-0418">Kinase</keyword>
<evidence type="ECO:0000256" key="5">
    <source>
        <dbReference type="ARBA" id="ARBA00022741"/>
    </source>
</evidence>
<dbReference type="CDD" id="cd16917">
    <property type="entry name" value="HATPase_UhpB-NarQ-NarX-like"/>
    <property type="match status" value="1"/>
</dbReference>
<evidence type="ECO:0000313" key="13">
    <source>
        <dbReference type="EMBL" id="GIL25338.1"/>
    </source>
</evidence>
<evidence type="ECO:0000256" key="9">
    <source>
        <dbReference type="SAM" id="Phobius"/>
    </source>
</evidence>
<evidence type="ECO:0000256" key="10">
    <source>
        <dbReference type="SAM" id="SignalP"/>
    </source>
</evidence>
<dbReference type="EMBL" id="BOPO01000006">
    <property type="protein sequence ID" value="GIL25338.1"/>
    <property type="molecule type" value="Genomic_DNA"/>
</dbReference>
<keyword evidence="7" id="KW-0067">ATP-binding</keyword>
<feature type="transmembrane region" description="Helical" evidence="9">
    <location>
        <begin position="58"/>
        <end position="79"/>
    </location>
</feature>
<keyword evidence="3" id="KW-0597">Phosphoprotein</keyword>
<evidence type="ECO:0000256" key="2">
    <source>
        <dbReference type="ARBA" id="ARBA00012438"/>
    </source>
</evidence>
<dbReference type="AlphaFoldDB" id="A0A8J4AAR7"/>
<comment type="caution">
    <text evidence="13">The sequence shown here is derived from an EMBL/GenBank/DDBJ whole genome shotgun (WGS) entry which is preliminary data.</text>
</comment>
<feature type="signal peptide" evidence="10">
    <location>
        <begin position="1"/>
        <end position="32"/>
    </location>
</feature>
<evidence type="ECO:0000256" key="3">
    <source>
        <dbReference type="ARBA" id="ARBA00022553"/>
    </source>
</evidence>
<evidence type="ECO:0000256" key="6">
    <source>
        <dbReference type="ARBA" id="ARBA00022777"/>
    </source>
</evidence>
<protein>
    <recommendedName>
        <fullName evidence="2">histidine kinase</fullName>
        <ecNumber evidence="2">2.7.13.3</ecNumber>
    </recommendedName>
</protein>
<gene>
    <name evidence="13" type="ORF">NUM_05930</name>
</gene>
<feature type="chain" id="PRO_5038563027" description="histidine kinase" evidence="10">
    <location>
        <begin position="33"/>
        <end position="384"/>
    </location>
</feature>
<evidence type="ECO:0000259" key="11">
    <source>
        <dbReference type="Pfam" id="PF02518"/>
    </source>
</evidence>
<feature type="transmembrane region" description="Helical" evidence="9">
    <location>
        <begin position="100"/>
        <end position="119"/>
    </location>
</feature>
<proteinExistence type="predicted"/>
<reference evidence="14" key="1">
    <citation type="journal article" date="2021" name="Int. J. Syst. Evol. Microbiol.">
        <title>Actinocatenispora comari sp. nov., an endophytic actinomycete isolated from aerial parts of Comarum salesowianum.</title>
        <authorList>
            <person name="Oyunbileg N."/>
            <person name="Iizaka Y."/>
            <person name="Hamada M."/>
            <person name="Davaapurev B.O."/>
            <person name="Fukumoto A."/>
            <person name="Tsetseg B."/>
            <person name="Kato F."/>
            <person name="Tamura T."/>
            <person name="Batkhuu J."/>
            <person name="Anzai Y."/>
        </authorList>
    </citation>
    <scope>NUCLEOTIDE SEQUENCE [LARGE SCALE GENOMIC DNA]</scope>
    <source>
        <strain evidence="14">NUM-2625</strain>
    </source>
</reference>
<keyword evidence="9" id="KW-0472">Membrane</keyword>
<dbReference type="Pfam" id="PF07730">
    <property type="entry name" value="HisKA_3"/>
    <property type="match status" value="1"/>
</dbReference>
<keyword evidence="5" id="KW-0547">Nucleotide-binding</keyword>
<dbReference type="InterPro" id="IPR011712">
    <property type="entry name" value="Sig_transdc_His_kin_sub3_dim/P"/>
</dbReference>
<evidence type="ECO:0000256" key="4">
    <source>
        <dbReference type="ARBA" id="ARBA00022679"/>
    </source>
</evidence>
<evidence type="ECO:0000259" key="12">
    <source>
        <dbReference type="Pfam" id="PF07730"/>
    </source>
</evidence>
<evidence type="ECO:0000256" key="1">
    <source>
        <dbReference type="ARBA" id="ARBA00000085"/>
    </source>
</evidence>